<accession>A0ABV0QQW2</accession>
<organism evidence="1 2">
    <name type="scientific">Xenoophorus captivus</name>
    <dbReference type="NCBI Taxonomy" id="1517983"/>
    <lineage>
        <taxon>Eukaryota</taxon>
        <taxon>Metazoa</taxon>
        <taxon>Chordata</taxon>
        <taxon>Craniata</taxon>
        <taxon>Vertebrata</taxon>
        <taxon>Euteleostomi</taxon>
        <taxon>Actinopterygii</taxon>
        <taxon>Neopterygii</taxon>
        <taxon>Teleostei</taxon>
        <taxon>Neoteleostei</taxon>
        <taxon>Acanthomorphata</taxon>
        <taxon>Ovalentaria</taxon>
        <taxon>Atherinomorphae</taxon>
        <taxon>Cyprinodontiformes</taxon>
        <taxon>Goodeidae</taxon>
        <taxon>Xenoophorus</taxon>
    </lineage>
</organism>
<comment type="caution">
    <text evidence="1">The sequence shown here is derived from an EMBL/GenBank/DDBJ whole genome shotgun (WGS) entry which is preliminary data.</text>
</comment>
<evidence type="ECO:0000313" key="1">
    <source>
        <dbReference type="EMBL" id="MEQ2198206.1"/>
    </source>
</evidence>
<proteinExistence type="predicted"/>
<dbReference type="Proteomes" id="UP001434883">
    <property type="component" value="Unassembled WGS sequence"/>
</dbReference>
<dbReference type="EMBL" id="JAHRIN010018933">
    <property type="protein sequence ID" value="MEQ2198206.1"/>
    <property type="molecule type" value="Genomic_DNA"/>
</dbReference>
<dbReference type="PANTHER" id="PTHR46145:SF3">
    <property type="entry name" value="HEPARANASE"/>
    <property type="match status" value="1"/>
</dbReference>
<protein>
    <submittedName>
        <fullName evidence="1">Uncharacterized protein</fullName>
    </submittedName>
</protein>
<feature type="non-terminal residue" evidence="1">
    <location>
        <position position="1"/>
    </location>
</feature>
<dbReference type="PANTHER" id="PTHR46145">
    <property type="entry name" value="HEPARANASE"/>
    <property type="match status" value="1"/>
</dbReference>
<sequence length="76" mass="8755">PNSYEKKAGIRVDGHQLGVDFTHLRKMLSESKLYRDSGLYGPDVGQPRGHKLDLLERFAFKFTHNASVFFIKNVIY</sequence>
<evidence type="ECO:0000313" key="2">
    <source>
        <dbReference type="Proteomes" id="UP001434883"/>
    </source>
</evidence>
<reference evidence="1 2" key="1">
    <citation type="submission" date="2021-06" db="EMBL/GenBank/DDBJ databases">
        <authorList>
            <person name="Palmer J.M."/>
        </authorList>
    </citation>
    <scope>NUCLEOTIDE SEQUENCE [LARGE SCALE GENOMIC DNA]</scope>
    <source>
        <strain evidence="1 2">XC_2019</strain>
        <tissue evidence="1">Muscle</tissue>
    </source>
</reference>
<keyword evidence="2" id="KW-1185">Reference proteome</keyword>
<name>A0ABV0QQW2_9TELE</name>
<gene>
    <name evidence="1" type="ORF">XENOCAPTIV_009411</name>
</gene>